<gene>
    <name evidence="5" type="ORF">I7X12_19515</name>
</gene>
<evidence type="ECO:0000313" key="5">
    <source>
        <dbReference type="EMBL" id="QPV62875.1"/>
    </source>
</evidence>
<dbReference type="InterPro" id="IPR055170">
    <property type="entry name" value="GFO_IDH_MocA-like_dom"/>
</dbReference>
<dbReference type="Gene3D" id="3.30.360.10">
    <property type="entry name" value="Dihydrodipicolinate Reductase, domain 2"/>
    <property type="match status" value="1"/>
</dbReference>
<dbReference type="SUPFAM" id="SSF55347">
    <property type="entry name" value="Glyceraldehyde-3-phosphate dehydrogenase-like, C-terminal domain"/>
    <property type="match status" value="1"/>
</dbReference>
<name>A0A7T3FY71_9EURY</name>
<accession>A0A7T3FY71</accession>
<keyword evidence="6" id="KW-1185">Reference proteome</keyword>
<evidence type="ECO:0000256" key="1">
    <source>
        <dbReference type="ARBA" id="ARBA00010928"/>
    </source>
</evidence>
<dbReference type="GO" id="GO:0016491">
    <property type="term" value="F:oxidoreductase activity"/>
    <property type="evidence" value="ECO:0007669"/>
    <property type="project" value="UniProtKB-KW"/>
</dbReference>
<evidence type="ECO:0000313" key="6">
    <source>
        <dbReference type="Proteomes" id="UP000595001"/>
    </source>
</evidence>
<dbReference type="EMBL" id="CP065856">
    <property type="protein sequence ID" value="QPV62875.1"/>
    <property type="molecule type" value="Genomic_DNA"/>
</dbReference>
<dbReference type="OrthoDB" id="195534at2157"/>
<dbReference type="Proteomes" id="UP000595001">
    <property type="component" value="Chromosome"/>
</dbReference>
<feature type="domain" description="GFO/IDH/MocA-like oxidoreductase" evidence="4">
    <location>
        <begin position="161"/>
        <end position="286"/>
    </location>
</feature>
<protein>
    <submittedName>
        <fullName evidence="5">Gfo/Idh/MocA family oxidoreductase</fullName>
    </submittedName>
</protein>
<evidence type="ECO:0000259" key="3">
    <source>
        <dbReference type="Pfam" id="PF01408"/>
    </source>
</evidence>
<comment type="similarity">
    <text evidence="1">Belongs to the Gfo/Idh/MocA family.</text>
</comment>
<dbReference type="PANTHER" id="PTHR22604">
    <property type="entry name" value="OXIDOREDUCTASES"/>
    <property type="match status" value="1"/>
</dbReference>
<dbReference type="InterPro" id="IPR000683">
    <property type="entry name" value="Gfo/Idh/MocA-like_OxRdtase_N"/>
</dbReference>
<dbReference type="GO" id="GO:0000166">
    <property type="term" value="F:nucleotide binding"/>
    <property type="evidence" value="ECO:0007669"/>
    <property type="project" value="InterPro"/>
</dbReference>
<dbReference type="PANTHER" id="PTHR22604:SF105">
    <property type="entry name" value="TRANS-1,2-DIHYDROBENZENE-1,2-DIOL DEHYDROGENASE"/>
    <property type="match status" value="1"/>
</dbReference>
<dbReference type="NCBIfam" id="NF041392">
    <property type="entry name" value="XylDh_Gfo6_Halo"/>
    <property type="match status" value="1"/>
</dbReference>
<proteinExistence type="inferred from homology"/>
<dbReference type="Pfam" id="PF01408">
    <property type="entry name" value="GFO_IDH_MocA"/>
    <property type="match status" value="1"/>
</dbReference>
<dbReference type="SUPFAM" id="SSF51735">
    <property type="entry name" value="NAD(P)-binding Rossmann-fold domains"/>
    <property type="match status" value="1"/>
</dbReference>
<dbReference type="InterPro" id="IPR050984">
    <property type="entry name" value="Gfo/Idh/MocA_domain"/>
</dbReference>
<keyword evidence="2" id="KW-0560">Oxidoreductase</keyword>
<feature type="domain" description="Gfo/Idh/MocA-like oxidoreductase N-terminal" evidence="3">
    <location>
        <begin position="32"/>
        <end position="145"/>
    </location>
</feature>
<dbReference type="AlphaFoldDB" id="A0A7T3FY71"/>
<sequence>MPVACGQSFMDIQEYMDDFTARDWPQADEGTVRFAMVGLGWWTMEFAIPATEVLDHLETTVVVSSTTEKAEGVADEHESIEHGLTYDEFQNGEATDAYDAVYIATPNALHLPYVEAAAEFDKDVLCEKPLEASTERAEKLVEAAEGVTLGVEYRMHVQPAVRTMRELVDAGFIGDVAMVHGNMSQPLLDINDNYDQWRLDPDMAGPGASVTDLGVYSINTTRFVIDEDPVAVTATDWSGHEAFDDVPDERAAFTVEFPDGVVAACTASQNTQETSNLRIIGTEGELLLEDAFLSGDRELTITRGETTITTEFDGIEETRRSLEYFGDHLLTGTDIHGDGEHGIVDQRAIDAVYEAAESGERVEL</sequence>
<dbReference type="InterPro" id="IPR049838">
    <property type="entry name" value="XacA-like"/>
</dbReference>
<dbReference type="Pfam" id="PF22725">
    <property type="entry name" value="GFO_IDH_MocA_C3"/>
    <property type="match status" value="1"/>
</dbReference>
<evidence type="ECO:0000259" key="4">
    <source>
        <dbReference type="Pfam" id="PF22725"/>
    </source>
</evidence>
<evidence type="ECO:0000256" key="2">
    <source>
        <dbReference type="ARBA" id="ARBA00023002"/>
    </source>
</evidence>
<dbReference type="Gene3D" id="3.40.50.720">
    <property type="entry name" value="NAD(P)-binding Rossmann-like Domain"/>
    <property type="match status" value="1"/>
</dbReference>
<organism evidence="5 6">
    <name type="scientific">Halosimplex litoreum</name>
    <dbReference type="NCBI Taxonomy" id="1198301"/>
    <lineage>
        <taxon>Archaea</taxon>
        <taxon>Methanobacteriati</taxon>
        <taxon>Methanobacteriota</taxon>
        <taxon>Stenosarchaea group</taxon>
        <taxon>Halobacteria</taxon>
        <taxon>Halobacteriales</taxon>
        <taxon>Haloarculaceae</taxon>
        <taxon>Halosimplex</taxon>
    </lineage>
</organism>
<reference evidence="5 6" key="1">
    <citation type="submission" date="2020-12" db="EMBL/GenBank/DDBJ databases">
        <title>Halosimplex halophilum sp. nov. and Halosimplex salinum sp. nov., two new members of the genus Halosimplex.</title>
        <authorList>
            <person name="Cui H.L."/>
        </authorList>
    </citation>
    <scope>NUCLEOTIDE SEQUENCE [LARGE SCALE GENOMIC DNA]</scope>
    <source>
        <strain evidence="5 6">YGH94</strain>
    </source>
</reference>
<dbReference type="KEGG" id="hlt:I7X12_19515"/>
<dbReference type="InterPro" id="IPR036291">
    <property type="entry name" value="NAD(P)-bd_dom_sf"/>
</dbReference>